<dbReference type="VEuPathDB" id="VectorBase:BGLB030181"/>
<evidence type="ECO:0008006" key="7">
    <source>
        <dbReference type="Google" id="ProtNLM"/>
    </source>
</evidence>
<protein>
    <recommendedName>
        <fullName evidence="7">28S ribosomal protein S30, mitochondrial</fullName>
    </recommendedName>
</protein>
<dbReference type="EnsemblMetazoa" id="BGLB030181-RA">
    <property type="protein sequence ID" value="BGLB030181-PA"/>
    <property type="gene ID" value="BGLB030181"/>
</dbReference>
<dbReference type="OrthoDB" id="6041973at2759"/>
<evidence type="ECO:0000256" key="4">
    <source>
        <dbReference type="ARBA" id="ARBA00023274"/>
    </source>
</evidence>
<evidence type="ECO:0000256" key="1">
    <source>
        <dbReference type="ARBA" id="ARBA00004173"/>
    </source>
</evidence>
<evidence type="ECO:0000256" key="3">
    <source>
        <dbReference type="ARBA" id="ARBA00023128"/>
    </source>
</evidence>
<dbReference type="PANTHER" id="PTHR13014">
    <property type="entry name" value="MITOCHONDRIAL 28S RIBOSOMAL PROTEIN S30/P52 PRO-APOTOTIC PROTEIN"/>
    <property type="match status" value="1"/>
</dbReference>
<evidence type="ECO:0000313" key="6">
    <source>
        <dbReference type="Proteomes" id="UP000076420"/>
    </source>
</evidence>
<dbReference type="Proteomes" id="UP000076420">
    <property type="component" value="Unassembled WGS sequence"/>
</dbReference>
<evidence type="ECO:0000256" key="2">
    <source>
        <dbReference type="ARBA" id="ARBA00022980"/>
    </source>
</evidence>
<name>A0A2C9LEF0_BIOGL</name>
<dbReference type="InterPro" id="IPR010793">
    <property type="entry name" value="Ribosomal_mL37/mL65"/>
</dbReference>
<dbReference type="GO" id="GO:0003735">
    <property type="term" value="F:structural constituent of ribosome"/>
    <property type="evidence" value="ECO:0007669"/>
    <property type="project" value="InterPro"/>
</dbReference>
<dbReference type="STRING" id="6526.A0A2C9LEF0"/>
<dbReference type="PANTHER" id="PTHR13014:SF3">
    <property type="entry name" value="LARGE RIBOSOMAL SUBUNIT PROTEIN ML65"/>
    <property type="match status" value="1"/>
</dbReference>
<dbReference type="KEGG" id="bgt:106053986"/>
<dbReference type="GO" id="GO:0005762">
    <property type="term" value="C:mitochondrial large ribosomal subunit"/>
    <property type="evidence" value="ECO:0007669"/>
    <property type="project" value="TreeGrafter"/>
</dbReference>
<keyword evidence="4" id="KW-0687">Ribonucleoprotein</keyword>
<dbReference type="AlphaFoldDB" id="A0A2C9LEF0"/>
<dbReference type="VEuPathDB" id="VectorBase:BGLAX_032978"/>
<evidence type="ECO:0000313" key="5">
    <source>
        <dbReference type="EnsemblMetazoa" id="BGLB030181-PA"/>
    </source>
</evidence>
<reference evidence="5" key="1">
    <citation type="submission" date="2020-05" db="UniProtKB">
        <authorList>
            <consortium name="EnsemblMetazoa"/>
        </authorList>
    </citation>
    <scope>IDENTIFICATION</scope>
    <source>
        <strain evidence="5">BB02</strain>
    </source>
</reference>
<gene>
    <name evidence="5" type="primary">106053986</name>
</gene>
<proteinExistence type="predicted"/>
<accession>A0A2C9LEF0</accession>
<organism evidence="5 6">
    <name type="scientific">Biomphalaria glabrata</name>
    <name type="common">Bloodfluke planorb</name>
    <name type="synonym">Freshwater snail</name>
    <dbReference type="NCBI Taxonomy" id="6526"/>
    <lineage>
        <taxon>Eukaryota</taxon>
        <taxon>Metazoa</taxon>
        <taxon>Spiralia</taxon>
        <taxon>Lophotrochozoa</taxon>
        <taxon>Mollusca</taxon>
        <taxon>Gastropoda</taxon>
        <taxon>Heterobranchia</taxon>
        <taxon>Euthyneura</taxon>
        <taxon>Panpulmonata</taxon>
        <taxon>Hygrophila</taxon>
        <taxon>Lymnaeoidea</taxon>
        <taxon>Planorbidae</taxon>
        <taxon>Biomphalaria</taxon>
    </lineage>
</organism>
<keyword evidence="3" id="KW-0496">Mitochondrion</keyword>
<dbReference type="Pfam" id="PF07147">
    <property type="entry name" value="PDCD9"/>
    <property type="match status" value="1"/>
</dbReference>
<dbReference type="InterPro" id="IPR039982">
    <property type="entry name" value="Ribosomal_mL65"/>
</dbReference>
<dbReference type="GO" id="GO:0006412">
    <property type="term" value="P:translation"/>
    <property type="evidence" value="ECO:0007669"/>
    <property type="project" value="InterPro"/>
</dbReference>
<keyword evidence="2" id="KW-0689">Ribosomal protein</keyword>
<sequence>MTSLLVKNTPQTARYLHILKRYLSSSLKQNTLRDLEPLEQVAYPPIKPKFPEGTWGKMDHKYAWQWQELKDNFLGISSIQERLSALLKNENMSMLVPVKRDWCVHNFDERIQELNQASATVMDISAINEHPATLQFREYITKTLLLPWKDFQPNALKNFTVNNIDTLISELKQHISDHLLLQHEIRPVNLTLEDKKYQCQLLFRSLSDFLIAKLGNQREYLKTSQFDEKVLVRALWSRHGFERKKKIYVHDPDVTKYDTVQDQHMAFQSQFDAMLKSHLPLTEFVPRDAYMTTSQAAPKLPYRYTTYGQEKPLTKKKPKNILAGHRLGDPCEFGLVGLLSTLDTESIEKKLGPKVGKDCRLAFGITSIFSWLTAQACYQGFSHIVDVTYPLASQLILSDGHNFSFLAYQLNTLELWKDDEGNPLLNPCWHTEEMPLYHSVENGKVREFNDDVLRLLIQTFAMPAADRGYNMKPTLPAGTDLQMTDFIPRKVFVPPVIEEEQYIVS</sequence>
<dbReference type="RefSeq" id="XP_013065138.2">
    <property type="nucleotide sequence ID" value="XM_013209684.2"/>
</dbReference>
<comment type="subcellular location">
    <subcellularLocation>
        <location evidence="1">Mitochondrion</location>
    </subcellularLocation>
</comment>